<keyword evidence="4" id="KW-0223">Dioxygenase</keyword>
<accession>A0ABR0V3U0</accession>
<proteinExistence type="inferred from homology"/>
<dbReference type="Proteomes" id="UP001318860">
    <property type="component" value="Unassembled WGS sequence"/>
</dbReference>
<gene>
    <name evidence="6" type="ORF">DH2020_036365</name>
</gene>
<dbReference type="InterPro" id="IPR004294">
    <property type="entry name" value="Carotenoid_Oase"/>
</dbReference>
<dbReference type="EMBL" id="JABTTQ020001609">
    <property type="protein sequence ID" value="KAK6129894.1"/>
    <property type="molecule type" value="Genomic_DNA"/>
</dbReference>
<evidence type="ECO:0000256" key="3">
    <source>
        <dbReference type="ARBA" id="ARBA00022723"/>
    </source>
</evidence>
<keyword evidence="4" id="KW-0560">Oxidoreductase</keyword>
<protein>
    <submittedName>
        <fullName evidence="6">Uncharacterized protein</fullName>
    </submittedName>
</protein>
<comment type="caution">
    <text evidence="6">The sequence shown here is derived from an EMBL/GenBank/DDBJ whole genome shotgun (WGS) entry which is preliminary data.</text>
</comment>
<reference evidence="6 7" key="1">
    <citation type="journal article" date="2021" name="Comput. Struct. Biotechnol. J.">
        <title>De novo genome assembly of the potent medicinal plant Rehmannia glutinosa using nanopore technology.</title>
        <authorList>
            <person name="Ma L."/>
            <person name="Dong C."/>
            <person name="Song C."/>
            <person name="Wang X."/>
            <person name="Zheng X."/>
            <person name="Niu Y."/>
            <person name="Chen S."/>
            <person name="Feng W."/>
        </authorList>
    </citation>
    <scope>NUCLEOTIDE SEQUENCE [LARGE SCALE GENOMIC DNA]</scope>
    <source>
        <strain evidence="6">DH-2019</strain>
    </source>
</reference>
<comment type="similarity">
    <text evidence="2">Belongs to the carotenoid oxygenase family.</text>
</comment>
<evidence type="ECO:0000256" key="5">
    <source>
        <dbReference type="ARBA" id="ARBA00023004"/>
    </source>
</evidence>
<evidence type="ECO:0000256" key="2">
    <source>
        <dbReference type="ARBA" id="ARBA00006787"/>
    </source>
</evidence>
<dbReference type="PANTHER" id="PTHR10543:SF46">
    <property type="entry name" value="CAROTENOID CLEAVAGE DIOXYGENASE 4, CHLOROPLASTIC-RELATED"/>
    <property type="match status" value="1"/>
</dbReference>
<organism evidence="6 7">
    <name type="scientific">Rehmannia glutinosa</name>
    <name type="common">Chinese foxglove</name>
    <dbReference type="NCBI Taxonomy" id="99300"/>
    <lineage>
        <taxon>Eukaryota</taxon>
        <taxon>Viridiplantae</taxon>
        <taxon>Streptophyta</taxon>
        <taxon>Embryophyta</taxon>
        <taxon>Tracheophyta</taxon>
        <taxon>Spermatophyta</taxon>
        <taxon>Magnoliopsida</taxon>
        <taxon>eudicotyledons</taxon>
        <taxon>Gunneridae</taxon>
        <taxon>Pentapetalae</taxon>
        <taxon>asterids</taxon>
        <taxon>lamiids</taxon>
        <taxon>Lamiales</taxon>
        <taxon>Orobanchaceae</taxon>
        <taxon>Rehmannieae</taxon>
        <taxon>Rehmannia</taxon>
    </lineage>
</organism>
<evidence type="ECO:0000313" key="7">
    <source>
        <dbReference type="Proteomes" id="UP001318860"/>
    </source>
</evidence>
<evidence type="ECO:0000256" key="1">
    <source>
        <dbReference type="ARBA" id="ARBA00001954"/>
    </source>
</evidence>
<sequence>MTAHPKIDRVTGEAFFYGYDVARPYLTFYRTDGGDRKQKGVPIFSMEECTAIHDFAVTKNYAVFPDVQIVVRPAWVLRGRSPVGIDLDKIPRLGIIPRYAEDESEMWWIDTPGLNMMHCVNAWEEDDEGNIVIVASNGLDVEQFLENFRLAQLTLEKITINVRAKTVKRQPLSARNLDLGVINPAYEAKKNRYIYAAIIDQTSWAGLVKLDLSLTNVDGGDCTVATRLYGPGCSGGEPFFVSREPNNPTADEDDGYLVTYVHDKNTDESKFLVMDAKSPTLDIIAAVKLPQRVPDGFHGLFLSESDVGKV</sequence>
<evidence type="ECO:0000256" key="4">
    <source>
        <dbReference type="ARBA" id="ARBA00022964"/>
    </source>
</evidence>
<dbReference type="Pfam" id="PF03055">
    <property type="entry name" value="RPE65"/>
    <property type="match status" value="1"/>
</dbReference>
<keyword evidence="3" id="KW-0479">Metal-binding</keyword>
<name>A0ABR0V3U0_REHGL</name>
<dbReference type="PANTHER" id="PTHR10543">
    <property type="entry name" value="BETA-CAROTENE DIOXYGENASE"/>
    <property type="match status" value="1"/>
</dbReference>
<keyword evidence="5" id="KW-0408">Iron</keyword>
<comment type="cofactor">
    <cofactor evidence="1">
        <name>Fe(2+)</name>
        <dbReference type="ChEBI" id="CHEBI:29033"/>
    </cofactor>
</comment>
<keyword evidence="7" id="KW-1185">Reference proteome</keyword>
<evidence type="ECO:0000313" key="6">
    <source>
        <dbReference type="EMBL" id="KAK6129894.1"/>
    </source>
</evidence>